<protein>
    <recommendedName>
        <fullName evidence="4">Polymerase</fullName>
    </recommendedName>
</protein>
<proteinExistence type="predicted"/>
<feature type="transmembrane region" description="Helical" evidence="1">
    <location>
        <begin position="169"/>
        <end position="188"/>
    </location>
</feature>
<gene>
    <name evidence="2" type="ORF">N4562_00860</name>
</gene>
<dbReference type="EMBL" id="CP104396">
    <property type="protein sequence ID" value="UXC63644.1"/>
    <property type="molecule type" value="Genomic_DNA"/>
</dbReference>
<feature type="transmembrane region" description="Helical" evidence="1">
    <location>
        <begin position="31"/>
        <end position="50"/>
    </location>
</feature>
<keyword evidence="1" id="KW-0472">Membrane</keyword>
<sequence>MENTFSHLLILRESWAKKLNFKIFNYTFDEILYFIGFSLYLGAHFITGTMFNTGAIPYKIFMASAVIVGFKIILYNPIKKIWTAALCILLMFIFHISASHSNLPDIFYYYIMILGAFNVDYRKIVKLTIIEVAIGLLITFISAKMGTIIGLTYDRNNGSYNLRYALGTIYPSDLAARIFYMSTFYVMYRKFRLSIPEYLSLLLLTVWTYLVTITKLDTILMMLLIITAVFYSKIVGILEKITYKAMIYAELVAVAAICLLSYFYTDSNPILRAINNIITGRLYFAREAFNRYNVTLYGQNVLQNGSGGIHHGSFDYFYIDCSYIRLLMMSGLVSFVIVIGLLAYLTYYFVKNKFYPLLIALFLVFLSSFIDQHLLEISYNILLLSLFANCSYFFDNIVPFNKSAE</sequence>
<name>A0A9Q9J4U6_9LACO</name>
<organism evidence="2 3">
    <name type="scientific">Ligilactobacillus agilis</name>
    <dbReference type="NCBI Taxonomy" id="1601"/>
    <lineage>
        <taxon>Bacteria</taxon>
        <taxon>Bacillati</taxon>
        <taxon>Bacillota</taxon>
        <taxon>Bacilli</taxon>
        <taxon>Lactobacillales</taxon>
        <taxon>Lactobacillaceae</taxon>
        <taxon>Ligilactobacillus</taxon>
    </lineage>
</organism>
<accession>A0A9Q9J4U6</accession>
<feature type="transmembrane region" description="Helical" evidence="1">
    <location>
        <begin position="81"/>
        <end position="100"/>
    </location>
</feature>
<feature type="transmembrane region" description="Helical" evidence="1">
    <location>
        <begin position="354"/>
        <end position="371"/>
    </location>
</feature>
<reference evidence="2" key="1">
    <citation type="submission" date="2022-09" db="EMBL/GenBank/DDBJ databases">
        <title>Complete genome of Ligilactobacillus agilis AM_LB6, isolated from chicken feces.</title>
        <authorList>
            <person name="den Bakker H.C."/>
            <person name="Mann A."/>
        </authorList>
    </citation>
    <scope>NUCLEOTIDE SEQUENCE</scope>
    <source>
        <strain evidence="2">AM_LB6</strain>
    </source>
</reference>
<feature type="transmembrane region" description="Helical" evidence="1">
    <location>
        <begin position="128"/>
        <end position="149"/>
    </location>
</feature>
<evidence type="ECO:0000313" key="3">
    <source>
        <dbReference type="Proteomes" id="UP001058429"/>
    </source>
</evidence>
<keyword evidence="1" id="KW-0812">Transmembrane</keyword>
<feature type="transmembrane region" description="Helical" evidence="1">
    <location>
        <begin position="195"/>
        <end position="213"/>
    </location>
</feature>
<feature type="transmembrane region" description="Helical" evidence="1">
    <location>
        <begin position="219"/>
        <end position="238"/>
    </location>
</feature>
<dbReference type="RefSeq" id="WP_202021421.1">
    <property type="nucleotide sequence ID" value="NZ_CP104396.1"/>
</dbReference>
<feature type="transmembrane region" description="Helical" evidence="1">
    <location>
        <begin position="56"/>
        <end position="74"/>
    </location>
</feature>
<feature type="transmembrane region" description="Helical" evidence="1">
    <location>
        <begin position="245"/>
        <end position="264"/>
    </location>
</feature>
<dbReference type="AlphaFoldDB" id="A0A9Q9J4U6"/>
<evidence type="ECO:0000256" key="1">
    <source>
        <dbReference type="SAM" id="Phobius"/>
    </source>
</evidence>
<keyword evidence="1" id="KW-1133">Transmembrane helix</keyword>
<evidence type="ECO:0000313" key="2">
    <source>
        <dbReference type="EMBL" id="UXC63644.1"/>
    </source>
</evidence>
<feature type="transmembrane region" description="Helical" evidence="1">
    <location>
        <begin position="323"/>
        <end position="347"/>
    </location>
</feature>
<dbReference type="Proteomes" id="UP001058429">
    <property type="component" value="Chromosome"/>
</dbReference>
<evidence type="ECO:0008006" key="4">
    <source>
        <dbReference type="Google" id="ProtNLM"/>
    </source>
</evidence>
<feature type="transmembrane region" description="Helical" evidence="1">
    <location>
        <begin position="377"/>
        <end position="394"/>
    </location>
</feature>
<feature type="transmembrane region" description="Helical" evidence="1">
    <location>
        <begin position="106"/>
        <end position="121"/>
    </location>
</feature>
<dbReference type="GeneID" id="75136358"/>